<dbReference type="SUPFAM" id="SSF53335">
    <property type="entry name" value="S-adenosyl-L-methionine-dependent methyltransferases"/>
    <property type="match status" value="1"/>
</dbReference>
<evidence type="ECO:0000259" key="1">
    <source>
        <dbReference type="Pfam" id="PF08241"/>
    </source>
</evidence>
<dbReference type="KEGG" id="csur:N24_1443"/>
<dbReference type="PANTHER" id="PTHR43591">
    <property type="entry name" value="METHYLTRANSFERASE"/>
    <property type="match status" value="1"/>
</dbReference>
<organism evidence="2 3">
    <name type="scientific">Corynebacterium suranareeae</name>
    <dbReference type="NCBI Taxonomy" id="2506452"/>
    <lineage>
        <taxon>Bacteria</taxon>
        <taxon>Bacillati</taxon>
        <taxon>Actinomycetota</taxon>
        <taxon>Actinomycetes</taxon>
        <taxon>Mycobacteriales</taxon>
        <taxon>Corynebacteriaceae</taxon>
        <taxon>Corynebacterium</taxon>
    </lineage>
</organism>
<sequence>MGTYDTDGNIEKSVKRQLSPFSQANRYWWDIDAADYHERHPSYLGTDSTYGEFYWCPEMLHEKDERLLGTPEELAGKKILEIGCGSAPCARWLANDVPDAFVTAFDISSRMLAYAGHDHNAHLVQADAMSLPYADNSFDVVFSVFGAIPFVEDSAALMKEIARVLTPGGRLVFSITHPMRWIFLDDPGPAGLTAITSYFDQRGYVEKDEETGNLSYAEQHRTMGARIKELFDASLHLNQLIEPEWPADLDENWGQWSPLRGKLFPGTAIFVATYRPND</sequence>
<dbReference type="GO" id="GO:0008757">
    <property type="term" value="F:S-adenosylmethionine-dependent methyltransferase activity"/>
    <property type="evidence" value="ECO:0007669"/>
    <property type="project" value="InterPro"/>
</dbReference>
<dbReference type="Gene3D" id="3.40.50.150">
    <property type="entry name" value="Vaccinia Virus protein VP39"/>
    <property type="match status" value="1"/>
</dbReference>
<keyword evidence="3" id="KW-1185">Reference proteome</keyword>
<dbReference type="AlphaFoldDB" id="A0A160PQF5"/>
<proteinExistence type="predicted"/>
<dbReference type="EMBL" id="AP017369">
    <property type="protein sequence ID" value="BAU95705.1"/>
    <property type="molecule type" value="Genomic_DNA"/>
</dbReference>
<evidence type="ECO:0000313" key="3">
    <source>
        <dbReference type="Proteomes" id="UP000218244"/>
    </source>
</evidence>
<protein>
    <submittedName>
        <fullName evidence="2">SAM-dependent methyltransferase</fullName>
    </submittedName>
</protein>
<reference evidence="2 3" key="1">
    <citation type="submission" date="2016-02" db="EMBL/GenBank/DDBJ databases">
        <title>Corynebacterium glutamicum N24 whole genome sequencing project.</title>
        <authorList>
            <person name="Matsutani M."/>
            <person name="Nangtapong N."/>
            <person name="Yakushi T."/>
            <person name="Matsushita K."/>
        </authorList>
    </citation>
    <scope>NUCLEOTIDE SEQUENCE [LARGE SCALE GENOMIC DNA]</scope>
    <source>
        <strain evidence="2 3">N24</strain>
    </source>
</reference>
<dbReference type="GO" id="GO:0032259">
    <property type="term" value="P:methylation"/>
    <property type="evidence" value="ECO:0007669"/>
    <property type="project" value="UniProtKB-KW"/>
</dbReference>
<dbReference type="InterPro" id="IPR029063">
    <property type="entry name" value="SAM-dependent_MTases_sf"/>
</dbReference>
<dbReference type="CDD" id="cd02440">
    <property type="entry name" value="AdoMet_MTases"/>
    <property type="match status" value="1"/>
</dbReference>
<keyword evidence="2" id="KW-0489">Methyltransferase</keyword>
<dbReference type="Pfam" id="PF08241">
    <property type="entry name" value="Methyltransf_11"/>
    <property type="match status" value="1"/>
</dbReference>
<gene>
    <name evidence="2" type="ORF">N24_1443</name>
</gene>
<evidence type="ECO:0000313" key="2">
    <source>
        <dbReference type="EMBL" id="BAU95705.1"/>
    </source>
</evidence>
<dbReference type="Proteomes" id="UP000218244">
    <property type="component" value="Chromosome"/>
</dbReference>
<name>A0A160PQF5_9CORY</name>
<feature type="domain" description="Methyltransferase type 11" evidence="1">
    <location>
        <begin position="80"/>
        <end position="173"/>
    </location>
</feature>
<dbReference type="InterPro" id="IPR013216">
    <property type="entry name" value="Methyltransf_11"/>
</dbReference>
<accession>A0A160PQF5</accession>
<keyword evidence="2" id="KW-0808">Transferase</keyword>